<accession>A0A1S8YP02</accession>
<dbReference type="Gene3D" id="1.10.530.40">
    <property type="match status" value="1"/>
</dbReference>
<dbReference type="OrthoDB" id="9091992at2"/>
<dbReference type="InterPro" id="IPR023347">
    <property type="entry name" value="Lysozyme_dom_sf"/>
</dbReference>
<keyword evidence="2 3" id="KW-0081">Bacteriolytic enzyme</keyword>
<gene>
    <name evidence="4" type="ORF">BTJ39_09250</name>
</gene>
<dbReference type="InterPro" id="IPR052619">
    <property type="entry name" value="Phage_lysozyme-like"/>
</dbReference>
<dbReference type="EMBL" id="MRUL01000004">
    <property type="protein sequence ID" value="OON40608.1"/>
    <property type="molecule type" value="Genomic_DNA"/>
</dbReference>
<comment type="catalytic activity">
    <reaction evidence="3">
        <text>Hydrolysis of (1-&gt;4)-beta-linkages between N-acetylmuramic acid and N-acetyl-D-glucosamine residues in a peptidoglycan and between N-acetyl-D-glucosamine residues in chitodextrins.</text>
        <dbReference type="EC" id="3.2.1.17"/>
    </reaction>
</comment>
<dbReference type="CDD" id="cd00735">
    <property type="entry name" value="T4-like_lys"/>
    <property type="match status" value="1"/>
</dbReference>
<keyword evidence="3" id="KW-0326">Glycosidase</keyword>
<proteinExistence type="inferred from homology"/>
<evidence type="ECO:0000256" key="2">
    <source>
        <dbReference type="ARBA" id="ARBA00022638"/>
    </source>
</evidence>
<evidence type="ECO:0000256" key="3">
    <source>
        <dbReference type="RuleBase" id="RU003788"/>
    </source>
</evidence>
<dbReference type="PANTHER" id="PTHR37406:SF1">
    <property type="entry name" value="T4-TYPE LYSOZYME 1-RELATED"/>
    <property type="match status" value="1"/>
</dbReference>
<dbReference type="Pfam" id="PF00959">
    <property type="entry name" value="Phage_lysozyme"/>
    <property type="match status" value="1"/>
</dbReference>
<dbReference type="AlphaFoldDB" id="A0A1S8YP02"/>
<dbReference type="GO" id="GO:0042742">
    <property type="term" value="P:defense response to bacterium"/>
    <property type="evidence" value="ECO:0007669"/>
    <property type="project" value="UniProtKB-KW"/>
</dbReference>
<dbReference type="STRING" id="1926881.BTJ39_09250"/>
<name>A0A1S8YP02_9GAMM</name>
<dbReference type="InterPro" id="IPR002196">
    <property type="entry name" value="Glyco_hydro_24"/>
</dbReference>
<evidence type="ECO:0000256" key="1">
    <source>
        <dbReference type="ARBA" id="ARBA00022529"/>
    </source>
</evidence>
<dbReference type="RefSeq" id="WP_078002414.1">
    <property type="nucleotide sequence ID" value="NZ_MRUL01000004.1"/>
</dbReference>
<dbReference type="PANTHER" id="PTHR37406">
    <property type="entry name" value="T4-TYPE LYSOZYME 1-RELATED"/>
    <property type="match status" value="1"/>
</dbReference>
<dbReference type="InterPro" id="IPR023346">
    <property type="entry name" value="Lysozyme-like_dom_sf"/>
</dbReference>
<dbReference type="EC" id="3.2.1.17" evidence="3"/>
<evidence type="ECO:0000313" key="5">
    <source>
        <dbReference type="Proteomes" id="UP000190667"/>
    </source>
</evidence>
<dbReference type="GO" id="GO:0003796">
    <property type="term" value="F:lysozyme activity"/>
    <property type="evidence" value="ECO:0007669"/>
    <property type="project" value="UniProtKB-EC"/>
</dbReference>
<dbReference type="GO" id="GO:0016998">
    <property type="term" value="P:cell wall macromolecule catabolic process"/>
    <property type="evidence" value="ECO:0007669"/>
    <property type="project" value="InterPro"/>
</dbReference>
<evidence type="ECO:0000313" key="4">
    <source>
        <dbReference type="EMBL" id="OON40608.1"/>
    </source>
</evidence>
<dbReference type="GO" id="GO:0009253">
    <property type="term" value="P:peptidoglycan catabolic process"/>
    <property type="evidence" value="ECO:0007669"/>
    <property type="project" value="InterPro"/>
</dbReference>
<keyword evidence="1 3" id="KW-0929">Antimicrobial</keyword>
<comment type="similarity">
    <text evidence="3">Belongs to the glycosyl hydrolase 24 family.</text>
</comment>
<keyword evidence="5" id="KW-1185">Reference proteome</keyword>
<comment type="caution">
    <text evidence="4">The sequence shown here is derived from an EMBL/GenBank/DDBJ whole genome shotgun (WGS) entry which is preliminary data.</text>
</comment>
<dbReference type="GO" id="GO:0031640">
    <property type="term" value="P:killing of cells of another organism"/>
    <property type="evidence" value="ECO:0007669"/>
    <property type="project" value="UniProtKB-KW"/>
</dbReference>
<protein>
    <recommendedName>
        <fullName evidence="3">Lysozyme</fullName>
        <ecNumber evidence="3">3.2.1.17</ecNumber>
    </recommendedName>
</protein>
<organism evidence="4 5">
    <name type="scientific">Izhakiella australiensis</name>
    <dbReference type="NCBI Taxonomy" id="1926881"/>
    <lineage>
        <taxon>Bacteria</taxon>
        <taxon>Pseudomonadati</taxon>
        <taxon>Pseudomonadota</taxon>
        <taxon>Gammaproteobacteria</taxon>
        <taxon>Enterobacterales</taxon>
        <taxon>Erwiniaceae</taxon>
        <taxon>Izhakiella</taxon>
    </lineage>
</organism>
<sequence>MSQIIAILAYEEGYKEQPYCDSEGYPTVACGIRIGPRNAAISLYTFSVPHEVGMLWMQQLVDGLQSEMLTRAVINAALQQCNEARNDILTSMAYQLGIYGLSAFTQTLTRIAAGDFVGAAQSVIKSQWARQTPARATRHAQVIASGTYDAYRGLL</sequence>
<dbReference type="Proteomes" id="UP000190667">
    <property type="component" value="Unassembled WGS sequence"/>
</dbReference>
<reference evidence="4 5" key="1">
    <citation type="submission" date="2016-12" db="EMBL/GenBank/DDBJ databases">
        <title>Izhakiella australiana sp. nov. of genus Izhakiella isolated from Australian desert.</title>
        <authorList>
            <person name="Ji M."/>
        </authorList>
    </citation>
    <scope>NUCLEOTIDE SEQUENCE [LARGE SCALE GENOMIC DNA]</scope>
    <source>
        <strain evidence="4 5">D4N98</strain>
    </source>
</reference>
<dbReference type="SUPFAM" id="SSF53955">
    <property type="entry name" value="Lysozyme-like"/>
    <property type="match status" value="1"/>
</dbReference>
<keyword evidence="3" id="KW-0378">Hydrolase</keyword>